<feature type="domain" description="Putative endonuclease Z1" evidence="1">
    <location>
        <begin position="1"/>
        <end position="48"/>
    </location>
</feature>
<comment type="caution">
    <text evidence="2">The sequence shown here is derived from an EMBL/GenBank/DDBJ whole genome shotgun (WGS) entry which is preliminary data.</text>
</comment>
<evidence type="ECO:0000259" key="1">
    <source>
        <dbReference type="Pfam" id="PF10593"/>
    </source>
</evidence>
<evidence type="ECO:0000313" key="3">
    <source>
        <dbReference type="Proteomes" id="UP000589036"/>
    </source>
</evidence>
<sequence>MGRWFGYRPGYEDLPRIFMPEERRRWFTHLATVEAEMRREIDRHLTERGTLSIWR</sequence>
<name>A0A852U7N3_9ACTN</name>
<dbReference type="Proteomes" id="UP000589036">
    <property type="component" value="Unassembled WGS sequence"/>
</dbReference>
<proteinExistence type="predicted"/>
<dbReference type="AlphaFoldDB" id="A0A852U7N3"/>
<keyword evidence="3" id="KW-1185">Reference proteome</keyword>
<reference evidence="2 3" key="1">
    <citation type="submission" date="2020-07" db="EMBL/GenBank/DDBJ databases">
        <title>Sequencing the genomes of 1000 actinobacteria strains.</title>
        <authorList>
            <person name="Klenk H.-P."/>
        </authorList>
    </citation>
    <scope>NUCLEOTIDE SEQUENCE [LARGE SCALE GENOMIC DNA]</scope>
    <source>
        <strain evidence="2 3">CXB654</strain>
    </source>
</reference>
<dbReference type="Pfam" id="PF10593">
    <property type="entry name" value="Z1"/>
    <property type="match status" value="1"/>
</dbReference>
<evidence type="ECO:0000313" key="2">
    <source>
        <dbReference type="EMBL" id="NYE50074.1"/>
    </source>
</evidence>
<dbReference type="EMBL" id="JACCCC010000001">
    <property type="protein sequence ID" value="NYE50074.1"/>
    <property type="molecule type" value="Genomic_DNA"/>
</dbReference>
<accession>A0A852U7N3</accession>
<gene>
    <name evidence="2" type="ORF">HDA32_005194</name>
</gene>
<protein>
    <recommendedName>
        <fullName evidence="1">Putative endonuclease Z1 domain-containing protein</fullName>
    </recommendedName>
</protein>
<dbReference type="InterPro" id="IPR018310">
    <property type="entry name" value="Put_endonuclease_Z1-dom"/>
</dbReference>
<organism evidence="2 3">
    <name type="scientific">Spinactinospora alkalitolerans</name>
    <dbReference type="NCBI Taxonomy" id="687207"/>
    <lineage>
        <taxon>Bacteria</taxon>
        <taxon>Bacillati</taxon>
        <taxon>Actinomycetota</taxon>
        <taxon>Actinomycetes</taxon>
        <taxon>Streptosporangiales</taxon>
        <taxon>Nocardiopsidaceae</taxon>
        <taxon>Spinactinospora</taxon>
    </lineage>
</organism>